<protein>
    <recommendedName>
        <fullName evidence="5">Tetratricopeptide SHNi-TPR domain-containing protein</fullName>
    </recommendedName>
</protein>
<evidence type="ECO:0000256" key="2">
    <source>
        <dbReference type="ARBA" id="ARBA00022803"/>
    </source>
</evidence>
<feature type="non-terminal residue" evidence="6">
    <location>
        <position position="1"/>
    </location>
</feature>
<dbReference type="OrthoDB" id="5587616at2759"/>
<feature type="region of interest" description="Disordered" evidence="4">
    <location>
        <begin position="70"/>
        <end position="131"/>
    </location>
</feature>
<keyword evidence="1" id="KW-0677">Repeat</keyword>
<dbReference type="EMBL" id="ML978123">
    <property type="protein sequence ID" value="KAF2101918.1"/>
    <property type="molecule type" value="Genomic_DNA"/>
</dbReference>
<feature type="compositionally biased region" description="Low complexity" evidence="4">
    <location>
        <begin position="252"/>
        <end position="271"/>
    </location>
</feature>
<dbReference type="AlphaFoldDB" id="A0A9P4IMD2"/>
<dbReference type="GO" id="GO:0034080">
    <property type="term" value="P:CENP-A containing chromatin assembly"/>
    <property type="evidence" value="ECO:0007669"/>
    <property type="project" value="TreeGrafter"/>
</dbReference>
<reference evidence="6" key="1">
    <citation type="journal article" date="2020" name="Stud. Mycol.">
        <title>101 Dothideomycetes genomes: a test case for predicting lifestyles and emergence of pathogens.</title>
        <authorList>
            <person name="Haridas S."/>
            <person name="Albert R."/>
            <person name="Binder M."/>
            <person name="Bloem J."/>
            <person name="Labutti K."/>
            <person name="Salamov A."/>
            <person name="Andreopoulos B."/>
            <person name="Baker S."/>
            <person name="Barry K."/>
            <person name="Bills G."/>
            <person name="Bluhm B."/>
            <person name="Cannon C."/>
            <person name="Castanera R."/>
            <person name="Culley D."/>
            <person name="Daum C."/>
            <person name="Ezra D."/>
            <person name="Gonzalez J."/>
            <person name="Henrissat B."/>
            <person name="Kuo A."/>
            <person name="Liang C."/>
            <person name="Lipzen A."/>
            <person name="Lutzoni F."/>
            <person name="Magnuson J."/>
            <person name="Mondo S."/>
            <person name="Nolan M."/>
            <person name="Ohm R."/>
            <person name="Pangilinan J."/>
            <person name="Park H.-J."/>
            <person name="Ramirez L."/>
            <person name="Alfaro M."/>
            <person name="Sun H."/>
            <person name="Tritt A."/>
            <person name="Yoshinaga Y."/>
            <person name="Zwiers L.-H."/>
            <person name="Turgeon B."/>
            <person name="Goodwin S."/>
            <person name="Spatafora J."/>
            <person name="Crous P."/>
            <person name="Grigoriev I."/>
        </authorList>
    </citation>
    <scope>NUCLEOTIDE SEQUENCE</scope>
    <source>
        <strain evidence="6">CBS 133067</strain>
    </source>
</reference>
<dbReference type="Proteomes" id="UP000799772">
    <property type="component" value="Unassembled WGS sequence"/>
</dbReference>
<evidence type="ECO:0000313" key="6">
    <source>
        <dbReference type="EMBL" id="KAF2101918.1"/>
    </source>
</evidence>
<dbReference type="Pfam" id="PF10516">
    <property type="entry name" value="SHNi-TPR"/>
    <property type="match status" value="1"/>
</dbReference>
<proteinExistence type="predicted"/>
<feature type="domain" description="Tetratricopeptide SHNi-TPR" evidence="5">
    <location>
        <begin position="189"/>
        <end position="226"/>
    </location>
</feature>
<dbReference type="PANTHER" id="PTHR15081">
    <property type="entry name" value="NUCLEAR AUTOANTIGENIC SPERM PROTEIN NASP -RELATED"/>
    <property type="match status" value="1"/>
</dbReference>
<keyword evidence="2" id="KW-0802">TPR repeat</keyword>
<dbReference type="InterPro" id="IPR019544">
    <property type="entry name" value="Tetratricopeptide_SHNi-TPR_dom"/>
</dbReference>
<dbReference type="PANTHER" id="PTHR15081:SF1">
    <property type="entry name" value="NUCLEAR AUTOANTIGENIC SPERM PROTEIN"/>
    <property type="match status" value="1"/>
</dbReference>
<dbReference type="InterPro" id="IPR011990">
    <property type="entry name" value="TPR-like_helical_dom_sf"/>
</dbReference>
<feature type="region of interest" description="Disordered" evidence="4">
    <location>
        <begin position="252"/>
        <end position="281"/>
    </location>
</feature>
<evidence type="ECO:0000256" key="4">
    <source>
        <dbReference type="SAM" id="MobiDB-lite"/>
    </source>
</evidence>
<name>A0A9P4IMD2_9PEZI</name>
<feature type="compositionally biased region" description="Acidic residues" evidence="4">
    <location>
        <begin position="114"/>
        <end position="131"/>
    </location>
</feature>
<dbReference type="GO" id="GO:0042393">
    <property type="term" value="F:histone binding"/>
    <property type="evidence" value="ECO:0007669"/>
    <property type="project" value="TreeGrafter"/>
</dbReference>
<dbReference type="Gene3D" id="1.25.40.10">
    <property type="entry name" value="Tetratricopeptide repeat domain"/>
    <property type="match status" value="1"/>
</dbReference>
<dbReference type="InterPro" id="IPR051730">
    <property type="entry name" value="NASP-like"/>
</dbReference>
<gene>
    <name evidence="6" type="ORF">NA57DRAFT_25192</name>
</gene>
<feature type="non-terminal residue" evidence="6">
    <location>
        <position position="397"/>
    </location>
</feature>
<comment type="caution">
    <text evidence="6">The sequence shown here is derived from an EMBL/GenBank/DDBJ whole genome shotgun (WGS) entry which is preliminary data.</text>
</comment>
<evidence type="ECO:0000256" key="1">
    <source>
        <dbReference type="ARBA" id="ARBA00022737"/>
    </source>
</evidence>
<dbReference type="SUPFAM" id="SSF48452">
    <property type="entry name" value="TPR-like"/>
    <property type="match status" value="1"/>
</dbReference>
<dbReference type="GO" id="GO:0005654">
    <property type="term" value="C:nucleoplasm"/>
    <property type="evidence" value="ECO:0007669"/>
    <property type="project" value="TreeGrafter"/>
</dbReference>
<keyword evidence="7" id="KW-1185">Reference proteome</keyword>
<accession>A0A9P4IMD2</accession>
<evidence type="ECO:0000313" key="7">
    <source>
        <dbReference type="Proteomes" id="UP000799772"/>
    </source>
</evidence>
<keyword evidence="3" id="KW-0175">Coiled coil</keyword>
<feature type="coiled-coil region" evidence="3">
    <location>
        <begin position="283"/>
        <end position="332"/>
    </location>
</feature>
<sequence>KLTELITAANLQYGLKNYAAAADSYSSAVEMQDELNGEMNPQNADLFYRYGRCLYKLAVAKSDVLGGKVAGEKKKEKKQKGAANNGEGSSSALPTKEEKVAEEPYFNLTGMENWESDEEDEDEDGEAEDEEDDFANAYEILDIARILFAKQLEAIDAPDSTNGAAAKGKGKALITDMSPEVRKVKELLADTHDLQAEISLENERFHDAIPDSRESLAIKQELYPKESELIAEAHYKLSLALEFSSVNAIREAQAQESSEGGAAAAQQKSQEPQVDEEMRKEAVVEMEAAIESCRLRVAKEEKELTDLKSEKRTDKEKKIKDVKEMIEDMEQRLVDLRNPAVTVTGAMGGPAGAPDPSNPLAGILGQLLGESPVDQKARIEEATKTANDLTGLVRHRK</sequence>
<organism evidence="6 7">
    <name type="scientific">Rhizodiscina lignyota</name>
    <dbReference type="NCBI Taxonomy" id="1504668"/>
    <lineage>
        <taxon>Eukaryota</taxon>
        <taxon>Fungi</taxon>
        <taxon>Dikarya</taxon>
        <taxon>Ascomycota</taxon>
        <taxon>Pezizomycotina</taxon>
        <taxon>Dothideomycetes</taxon>
        <taxon>Pleosporomycetidae</taxon>
        <taxon>Aulographales</taxon>
        <taxon>Rhizodiscinaceae</taxon>
        <taxon>Rhizodiscina</taxon>
    </lineage>
</organism>
<dbReference type="GO" id="GO:0006335">
    <property type="term" value="P:DNA replication-dependent chromatin assembly"/>
    <property type="evidence" value="ECO:0007669"/>
    <property type="project" value="TreeGrafter"/>
</dbReference>
<evidence type="ECO:0000256" key="3">
    <source>
        <dbReference type="SAM" id="Coils"/>
    </source>
</evidence>
<evidence type="ECO:0000259" key="5">
    <source>
        <dbReference type="Pfam" id="PF10516"/>
    </source>
</evidence>